<keyword evidence="3" id="KW-1185">Reference proteome</keyword>
<keyword evidence="1" id="KW-0812">Transmembrane</keyword>
<dbReference type="Proteomes" id="UP000019434">
    <property type="component" value="Chromosome"/>
</dbReference>
<organism evidence="2 3">
    <name type="scientific">Thermococcus nautili</name>
    <dbReference type="NCBI Taxonomy" id="195522"/>
    <lineage>
        <taxon>Archaea</taxon>
        <taxon>Methanobacteriati</taxon>
        <taxon>Methanobacteriota</taxon>
        <taxon>Thermococci</taxon>
        <taxon>Thermococcales</taxon>
        <taxon>Thermococcaceae</taxon>
        <taxon>Thermococcus</taxon>
    </lineage>
</organism>
<proteinExistence type="predicted"/>
<dbReference type="AlphaFoldDB" id="W8NWM2"/>
<evidence type="ECO:0000313" key="3">
    <source>
        <dbReference type="Proteomes" id="UP000019434"/>
    </source>
</evidence>
<dbReference type="GeneID" id="24958058"/>
<sequence>MKLDCFPFPSTGKPLVLRVVGWLLIVVSLLSKSGSAFLAGVALVIASTGRDVVIDGGLVLRYALFKVRVSDVDEILCLSELERGRLVKWAAPLILEPFFLVLSLLILLRRGTEASILLPALLYWIAMYSEIILLPLKVLKERPGPSVLVPLLVSLPLVLVNREALPAMFFVWGTGTLSLMNLLLRDGVVIRAGRRSYLLLCGDSRKLMGVLVNAPHDD</sequence>
<keyword evidence="1" id="KW-0472">Membrane</keyword>
<name>W8NWM2_9EURY</name>
<dbReference type="RefSeq" id="WP_042692479.1">
    <property type="nucleotide sequence ID" value="NZ_CP007264.1"/>
</dbReference>
<feature type="transmembrane region" description="Helical" evidence="1">
    <location>
        <begin position="89"/>
        <end position="108"/>
    </location>
</feature>
<reference evidence="2 3" key="1">
    <citation type="submission" date="2014-02" db="EMBL/GenBank/DDBJ databases">
        <title>Genome Sequence of an Hyperthermophilic Archaeon, Thermococcus nautili 30-1, producing viral vesicles.</title>
        <authorList>
            <person name="Oberto J."/>
            <person name="Gaudin M."/>
            <person name="Cossu M."/>
            <person name="Gorlas A."/>
            <person name="Slesarev A."/>
            <person name="Marguet E."/>
            <person name="Forterre P."/>
        </authorList>
    </citation>
    <scope>NUCLEOTIDE SEQUENCE [LARGE SCALE GENOMIC DNA]</scope>
    <source>
        <strain evidence="2 3">30-1</strain>
    </source>
</reference>
<dbReference type="STRING" id="195522.BD01_2009"/>
<feature type="transmembrane region" description="Helical" evidence="1">
    <location>
        <begin position="20"/>
        <end position="45"/>
    </location>
</feature>
<dbReference type="EMBL" id="CP007264">
    <property type="protein sequence ID" value="AHL23607.1"/>
    <property type="molecule type" value="Genomic_DNA"/>
</dbReference>
<dbReference type="KEGG" id="tnu:BD01_2009"/>
<feature type="transmembrane region" description="Helical" evidence="1">
    <location>
        <begin position="120"/>
        <end position="139"/>
    </location>
</feature>
<dbReference type="OrthoDB" id="101528at2157"/>
<dbReference type="HOGENOM" id="CLU_1264622_0_0_2"/>
<evidence type="ECO:0000256" key="1">
    <source>
        <dbReference type="SAM" id="Phobius"/>
    </source>
</evidence>
<evidence type="ECO:0000313" key="2">
    <source>
        <dbReference type="EMBL" id="AHL23607.1"/>
    </source>
</evidence>
<dbReference type="eggNOG" id="arCOG10098">
    <property type="taxonomic scope" value="Archaea"/>
</dbReference>
<protein>
    <submittedName>
        <fullName evidence="2">Uncharacterized protein</fullName>
    </submittedName>
</protein>
<feature type="transmembrane region" description="Helical" evidence="1">
    <location>
        <begin position="164"/>
        <end position="184"/>
    </location>
</feature>
<accession>W8NWM2</accession>
<gene>
    <name evidence="2" type="ORF">BD01_2009</name>
</gene>
<keyword evidence="1" id="KW-1133">Transmembrane helix</keyword>